<dbReference type="PANTHER" id="PTHR34595">
    <property type="entry name" value="BLR5612 PROTEIN"/>
    <property type="match status" value="1"/>
</dbReference>
<evidence type="ECO:0000313" key="3">
    <source>
        <dbReference type="EMBL" id="TWT98677.1"/>
    </source>
</evidence>
<name>A0A5C6AGW5_9BACT</name>
<comment type="caution">
    <text evidence="3">The sequence shown here is derived from an EMBL/GenBank/DDBJ whole genome shotgun (WGS) entry which is preliminary data.</text>
</comment>
<evidence type="ECO:0000313" key="4">
    <source>
        <dbReference type="Proteomes" id="UP000320176"/>
    </source>
</evidence>
<dbReference type="OrthoDB" id="9803842at2"/>
<dbReference type="Gene3D" id="3.30.1490.270">
    <property type="match status" value="1"/>
</dbReference>
<dbReference type="InterPro" id="IPR051680">
    <property type="entry name" value="ATP-dep_Glu-Cys_Ligase-2"/>
</dbReference>
<keyword evidence="4" id="KW-1185">Reference proteome</keyword>
<dbReference type="EMBL" id="SJPN01000006">
    <property type="protein sequence ID" value="TWT98677.1"/>
    <property type="molecule type" value="Genomic_DNA"/>
</dbReference>
<reference evidence="3 4" key="1">
    <citation type="submission" date="2019-02" db="EMBL/GenBank/DDBJ databases">
        <title>Deep-cultivation of Planctomycetes and their phenomic and genomic characterization uncovers novel biology.</title>
        <authorList>
            <person name="Wiegand S."/>
            <person name="Jogler M."/>
            <person name="Boedeker C."/>
            <person name="Pinto D."/>
            <person name="Vollmers J."/>
            <person name="Rivas-Marin E."/>
            <person name="Kohn T."/>
            <person name="Peeters S.H."/>
            <person name="Heuer A."/>
            <person name="Rast P."/>
            <person name="Oberbeckmann S."/>
            <person name="Bunk B."/>
            <person name="Jeske O."/>
            <person name="Meyerdierks A."/>
            <person name="Storesund J.E."/>
            <person name="Kallscheuer N."/>
            <person name="Luecker S."/>
            <person name="Lage O.M."/>
            <person name="Pohl T."/>
            <person name="Merkel B.J."/>
            <person name="Hornburger P."/>
            <person name="Mueller R.-W."/>
            <person name="Bruemmer F."/>
            <person name="Labrenz M."/>
            <person name="Spormann A.M."/>
            <person name="Op Den Camp H."/>
            <person name="Overmann J."/>
            <person name="Amann R."/>
            <person name="Jetten M.S.M."/>
            <person name="Mascher T."/>
            <person name="Medema M.H."/>
            <person name="Devos D.P."/>
            <person name="Kaster A.-K."/>
            <person name="Ovreas L."/>
            <person name="Rohde M."/>
            <person name="Galperin M.Y."/>
            <person name="Jogler C."/>
        </authorList>
    </citation>
    <scope>NUCLEOTIDE SEQUENCE [LARGE SCALE GENOMIC DNA]</scope>
    <source>
        <strain evidence="3 4">Pla52n</strain>
    </source>
</reference>
<feature type="domain" description="DUF403" evidence="1">
    <location>
        <begin position="533"/>
        <end position="850"/>
    </location>
</feature>
<dbReference type="Pfam" id="PF04168">
    <property type="entry name" value="Alpha-E"/>
    <property type="match status" value="1"/>
</dbReference>
<evidence type="ECO:0000259" key="1">
    <source>
        <dbReference type="Pfam" id="PF04168"/>
    </source>
</evidence>
<dbReference type="PANTHER" id="PTHR34595:SF2">
    <property type="entry name" value="BLR2978 PROTEIN"/>
    <property type="match status" value="1"/>
</dbReference>
<dbReference type="Proteomes" id="UP000320176">
    <property type="component" value="Unassembled WGS sequence"/>
</dbReference>
<proteinExistence type="predicted"/>
<sequence>MRSQNASFPYWSELLNTAIETASIWQSYRSSGDRFDEMLFPDGTTRPHWRFLKSQLQQLGAAGLTECSATMERLVRENGTTFRVDDGEKKAGSSRPWQVSPIPMVFEPRQWQDLSAGLAQRTILLETILQDLLGPQRLIREGILPGRLLWENPNFYRTYHELDRNSQKLHLTATDLARRSDGQWIVTGDRTRAPSGLGYLLENRIVTSRVFPQLIRSCKTLRCASFFESLREHLRSQAKTQRDNPRVVLMTPPGASYREFEDAYLARYLGMMLVQGSDLAVRGGQLNLKTLGGLLPLQVVWRHVSDRSCDPLELAPDSSSGVSGMLRCVRNQQVAVVNTLGSVLVQTPALMAYLDAANQYFFSEPLTLKSAKVYWCGDDKDRKYVLDHLDDLIVRPAFAVSSDPPYVVSEMSQEDRGKLRGRITASPRDFIAQERFQYSTTPVWTSGGIQSQCVSLRTFQLLRGENVDDERVRVLPGALTRVGKDDLELAWSPVSGNMTQDCWVMSEKPVEHQITLLKESHGSIQIRRAGDELPSRVAEHLYWLGRYSERAEALARLLRTTLDRISGEDEIKSVSEIPRLVYALASMGQVEPSFALESFAANLPELEIVLPRSITDVDQPRGLQRTMQSVVHNATAVRDRLSMDAYRIVQRAQRELNAPLGPDNIGQAIERMGTLIVDLLSFAGIVTEGFVRTHAWQFLELGRRIERADHTADLLLTMLCPATPNGSRIHEAVLQVTDSSMTYRSRYLNLVRLAPVIDLVAVDETNPRSIRYQLDEIVQLLKRLPSGEQEIGPGPDERIAMNMHHQLIMAEPHHLCHLSESGELDRLRALMTMVKEEIPKLAQAVNARYLIHTQTVQQITGAR</sequence>
<dbReference type="InterPro" id="IPR025841">
    <property type="entry name" value="CP_ATPgrasp_2"/>
</dbReference>
<protein>
    <submittedName>
        <fullName evidence="3">Uncharacterized protein</fullName>
    </submittedName>
</protein>
<evidence type="ECO:0000259" key="2">
    <source>
        <dbReference type="Pfam" id="PF14403"/>
    </source>
</evidence>
<feature type="domain" description="Circularly permuted ATP-grasp type 2" evidence="2">
    <location>
        <begin position="103"/>
        <end position="482"/>
    </location>
</feature>
<gene>
    <name evidence="3" type="ORF">Pla52n_51940</name>
</gene>
<dbReference type="Pfam" id="PF14403">
    <property type="entry name" value="CP_ATPgrasp_2"/>
    <property type="match status" value="1"/>
</dbReference>
<dbReference type="AlphaFoldDB" id="A0A5C6AGW5"/>
<accession>A0A5C6AGW5</accession>
<dbReference type="Gene3D" id="3.40.50.11290">
    <property type="match status" value="1"/>
</dbReference>
<dbReference type="InterPro" id="IPR007296">
    <property type="entry name" value="DUF403"/>
</dbReference>
<organism evidence="3 4">
    <name type="scientific">Stieleria varia</name>
    <dbReference type="NCBI Taxonomy" id="2528005"/>
    <lineage>
        <taxon>Bacteria</taxon>
        <taxon>Pseudomonadati</taxon>
        <taxon>Planctomycetota</taxon>
        <taxon>Planctomycetia</taxon>
        <taxon>Pirellulales</taxon>
        <taxon>Pirellulaceae</taxon>
        <taxon>Stieleria</taxon>
    </lineage>
</organism>
<dbReference type="SUPFAM" id="SSF56059">
    <property type="entry name" value="Glutathione synthetase ATP-binding domain-like"/>
    <property type="match status" value="1"/>
</dbReference>